<evidence type="ECO:0000256" key="11">
    <source>
        <dbReference type="ARBA" id="ARBA00038011"/>
    </source>
</evidence>
<keyword evidence="5" id="KW-0862">Zinc</keyword>
<keyword evidence="6" id="KW-0805">Transcription regulation</keyword>
<feature type="region of interest" description="Disordered" evidence="12">
    <location>
        <begin position="176"/>
        <end position="195"/>
    </location>
</feature>
<keyword evidence="7" id="KW-0175">Coiled coil</keyword>
<keyword evidence="4" id="KW-0863">Zinc-finger</keyword>
<evidence type="ECO:0000256" key="3">
    <source>
        <dbReference type="ARBA" id="ARBA00022723"/>
    </source>
</evidence>
<comment type="subcellular location">
    <subcellularLocation>
        <location evidence="1">Nucleus</location>
    </subcellularLocation>
</comment>
<evidence type="ECO:0000256" key="8">
    <source>
        <dbReference type="ARBA" id="ARBA00023125"/>
    </source>
</evidence>
<evidence type="ECO:0000256" key="9">
    <source>
        <dbReference type="ARBA" id="ARBA00023163"/>
    </source>
</evidence>
<dbReference type="GO" id="GO:0006357">
    <property type="term" value="P:regulation of transcription by RNA polymerase II"/>
    <property type="evidence" value="ECO:0007669"/>
    <property type="project" value="TreeGrafter"/>
</dbReference>
<dbReference type="Pfam" id="PF01448">
    <property type="entry name" value="ELM2"/>
    <property type="match status" value="1"/>
</dbReference>
<dbReference type="Gene3D" id="1.20.58.1880">
    <property type="match status" value="1"/>
</dbReference>
<dbReference type="Pfam" id="PF00249">
    <property type="entry name" value="Myb_DNA-binding"/>
    <property type="match status" value="1"/>
</dbReference>
<feature type="domain" description="SANT" evidence="14">
    <location>
        <begin position="119"/>
        <end position="170"/>
    </location>
</feature>
<feature type="region of interest" description="Disordered" evidence="12">
    <location>
        <begin position="277"/>
        <end position="313"/>
    </location>
</feature>
<dbReference type="FunFam" id="4.10.1240.50:FF:000002">
    <property type="entry name" value="REST corepressor isoform X1"/>
    <property type="match status" value="1"/>
</dbReference>
<dbReference type="EMBL" id="LR789640">
    <property type="protein sequence ID" value="CAB3265502.1"/>
    <property type="molecule type" value="mRNA"/>
</dbReference>
<keyword evidence="9" id="KW-0804">Transcription</keyword>
<dbReference type="SMART" id="SM00717">
    <property type="entry name" value="SANT"/>
    <property type="match status" value="1"/>
</dbReference>
<dbReference type="SMART" id="SM01189">
    <property type="entry name" value="ELM2"/>
    <property type="match status" value="1"/>
</dbReference>
<dbReference type="InterPro" id="IPR017884">
    <property type="entry name" value="SANT_dom"/>
</dbReference>
<dbReference type="PROSITE" id="PS51156">
    <property type="entry name" value="ELM2"/>
    <property type="match status" value="1"/>
</dbReference>
<dbReference type="Pfam" id="PF20878">
    <property type="entry name" value="REST_helical"/>
    <property type="match status" value="1"/>
</dbReference>
<feature type="domain" description="ELM2" evidence="13">
    <location>
        <begin position="35"/>
        <end position="118"/>
    </location>
</feature>
<dbReference type="SUPFAM" id="SSF46689">
    <property type="entry name" value="Homeodomain-like"/>
    <property type="match status" value="1"/>
</dbReference>
<evidence type="ECO:0000259" key="13">
    <source>
        <dbReference type="PROSITE" id="PS51156"/>
    </source>
</evidence>
<evidence type="ECO:0000256" key="6">
    <source>
        <dbReference type="ARBA" id="ARBA00023015"/>
    </source>
</evidence>
<organism evidence="15">
    <name type="scientific">Phallusia mammillata</name>
    <dbReference type="NCBI Taxonomy" id="59560"/>
    <lineage>
        <taxon>Eukaryota</taxon>
        <taxon>Metazoa</taxon>
        <taxon>Chordata</taxon>
        <taxon>Tunicata</taxon>
        <taxon>Ascidiacea</taxon>
        <taxon>Phlebobranchia</taxon>
        <taxon>Ascidiidae</taxon>
        <taxon>Phallusia</taxon>
    </lineage>
</organism>
<dbReference type="GO" id="GO:0003677">
    <property type="term" value="F:DNA binding"/>
    <property type="evidence" value="ECO:0007669"/>
    <property type="project" value="UniProtKB-KW"/>
</dbReference>
<dbReference type="InterPro" id="IPR001005">
    <property type="entry name" value="SANT/Myb"/>
</dbReference>
<proteinExistence type="evidence at transcript level"/>
<dbReference type="GO" id="GO:0003714">
    <property type="term" value="F:transcription corepressor activity"/>
    <property type="evidence" value="ECO:0007669"/>
    <property type="project" value="TreeGrafter"/>
</dbReference>
<evidence type="ECO:0000256" key="12">
    <source>
        <dbReference type="SAM" id="MobiDB-lite"/>
    </source>
</evidence>
<dbReference type="GO" id="GO:0008270">
    <property type="term" value="F:zinc ion binding"/>
    <property type="evidence" value="ECO:0007669"/>
    <property type="project" value="UniProtKB-KW"/>
</dbReference>
<gene>
    <name evidence="15" type="primary">Rcor1</name>
</gene>
<dbReference type="PANTHER" id="PTHR16089">
    <property type="entry name" value="REST COREPRESSOR COREST PROTEIN-RELATED"/>
    <property type="match status" value="1"/>
</dbReference>
<feature type="compositionally biased region" description="Basic and acidic residues" evidence="12">
    <location>
        <begin position="287"/>
        <end position="299"/>
    </location>
</feature>
<dbReference type="GO" id="GO:0005667">
    <property type="term" value="C:transcription regulator complex"/>
    <property type="evidence" value="ECO:0007669"/>
    <property type="project" value="TreeGrafter"/>
</dbReference>
<dbReference type="InterPro" id="IPR049048">
    <property type="entry name" value="REST_helical"/>
</dbReference>
<dbReference type="AlphaFoldDB" id="A0A6F9DPX7"/>
<name>A0A6F9DPX7_9ASCI</name>
<dbReference type="InterPro" id="IPR051066">
    <property type="entry name" value="Trans_reg/Corepressor"/>
</dbReference>
<evidence type="ECO:0000256" key="2">
    <source>
        <dbReference type="ARBA" id="ARBA00022491"/>
    </source>
</evidence>
<keyword evidence="10" id="KW-0539">Nucleus</keyword>
<comment type="similarity">
    <text evidence="11">Belongs to the CoREST family.</text>
</comment>
<dbReference type="GO" id="GO:0000118">
    <property type="term" value="C:histone deacetylase complex"/>
    <property type="evidence" value="ECO:0007669"/>
    <property type="project" value="TreeGrafter"/>
</dbReference>
<keyword evidence="3" id="KW-0479">Metal-binding</keyword>
<evidence type="ECO:0000256" key="7">
    <source>
        <dbReference type="ARBA" id="ARBA00023054"/>
    </source>
</evidence>
<accession>A0A6F9DPX7</accession>
<evidence type="ECO:0000256" key="1">
    <source>
        <dbReference type="ARBA" id="ARBA00004123"/>
    </source>
</evidence>
<dbReference type="Gene3D" id="1.10.10.60">
    <property type="entry name" value="Homeodomain-like"/>
    <property type="match status" value="1"/>
</dbReference>
<evidence type="ECO:0000256" key="10">
    <source>
        <dbReference type="ARBA" id="ARBA00023242"/>
    </source>
</evidence>
<dbReference type="Gene3D" id="4.10.1240.50">
    <property type="match status" value="1"/>
</dbReference>
<dbReference type="PROSITE" id="PS51293">
    <property type="entry name" value="SANT"/>
    <property type="match status" value="1"/>
</dbReference>
<protein>
    <submittedName>
        <fullName evidence="15">REST corepressor 1-like</fullName>
    </submittedName>
</protein>
<evidence type="ECO:0000313" key="15">
    <source>
        <dbReference type="EMBL" id="CAB3265502.1"/>
    </source>
</evidence>
<sequence>MSSNSTSNPGIWPRKENGTSGYASDDSLFDEEPQVRMRVGEMYQARVPTWDGDQKKSPHSKEGMLIWSPCEDLRDEKLDSYCNTAKDKHHYNMEQALGMLFWHKHDVTKSLSDMQNFTPMPDDWSMEDKVLFEQAYAFHGKNFRKVQQLIPDKEIGQLVKFYYTWKKSRLKTSLMDKQANKQAKNENDSDDSAPEEVADAFIQKLPSTKTHPAISDGEVKHKLPKGIDLAENDINTLAEHSEGPQAYLSNLDSKLISEKQQVQIERQECGTKLKLMKPIARPPINGMKKEQKDLPEKELVNGTNSMDETNDNA</sequence>
<reference evidence="15" key="1">
    <citation type="submission" date="2020-04" db="EMBL/GenBank/DDBJ databases">
        <authorList>
            <person name="Neveu A P."/>
        </authorList>
    </citation>
    <scope>NUCLEOTIDE SEQUENCE</scope>
    <source>
        <tissue evidence="15">Whole embryo</tissue>
    </source>
</reference>
<keyword evidence="8" id="KW-0238">DNA-binding</keyword>
<evidence type="ECO:0000256" key="5">
    <source>
        <dbReference type="ARBA" id="ARBA00022833"/>
    </source>
</evidence>
<feature type="region of interest" description="Disordered" evidence="12">
    <location>
        <begin position="1"/>
        <end position="33"/>
    </location>
</feature>
<dbReference type="FunFam" id="1.10.10.60:FF:000012">
    <property type="entry name" value="Metastasis-associated 1 family, member 3"/>
    <property type="match status" value="1"/>
</dbReference>
<keyword evidence="2" id="KW-0678">Repressor</keyword>
<evidence type="ECO:0000256" key="4">
    <source>
        <dbReference type="ARBA" id="ARBA00022771"/>
    </source>
</evidence>
<dbReference type="InterPro" id="IPR000949">
    <property type="entry name" value="ELM2_dom"/>
</dbReference>
<evidence type="ECO:0000259" key="14">
    <source>
        <dbReference type="PROSITE" id="PS51293"/>
    </source>
</evidence>
<dbReference type="InterPro" id="IPR009057">
    <property type="entry name" value="Homeodomain-like_sf"/>
</dbReference>
<dbReference type="PANTHER" id="PTHR16089:SF28">
    <property type="entry name" value="REST COREPRESSOR"/>
    <property type="match status" value="1"/>
</dbReference>